<accession>A0A8H3FAR2</accession>
<feature type="region of interest" description="Disordered" evidence="5">
    <location>
        <begin position="193"/>
        <end position="281"/>
    </location>
</feature>
<dbReference type="CDD" id="cd13182">
    <property type="entry name" value="EVH1-like_Dcp1"/>
    <property type="match status" value="1"/>
</dbReference>
<evidence type="ECO:0000256" key="4">
    <source>
        <dbReference type="ARBA" id="ARBA00022664"/>
    </source>
</evidence>
<feature type="compositionally biased region" description="Pro residues" evidence="5">
    <location>
        <begin position="202"/>
        <end position="222"/>
    </location>
</feature>
<dbReference type="InterPro" id="IPR010334">
    <property type="entry name" value="Dcp1"/>
</dbReference>
<dbReference type="Gene3D" id="2.30.29.30">
    <property type="entry name" value="Pleckstrin-homology domain (PH domain)/Phosphotyrosine-binding domain (PTB)"/>
    <property type="match status" value="1"/>
</dbReference>
<dbReference type="GO" id="GO:0031087">
    <property type="term" value="P:deadenylation-independent decapping of nuclear-transcribed mRNA"/>
    <property type="evidence" value="ECO:0007669"/>
    <property type="project" value="TreeGrafter"/>
</dbReference>
<dbReference type="Pfam" id="PF06058">
    <property type="entry name" value="DCP1"/>
    <property type="match status" value="1"/>
</dbReference>
<dbReference type="Proteomes" id="UP000664521">
    <property type="component" value="Unassembled WGS sequence"/>
</dbReference>
<evidence type="ECO:0000256" key="5">
    <source>
        <dbReference type="SAM" id="MobiDB-lite"/>
    </source>
</evidence>
<dbReference type="GO" id="GO:0000290">
    <property type="term" value="P:deadenylation-dependent decapping of nuclear-transcribed mRNA"/>
    <property type="evidence" value="ECO:0007669"/>
    <property type="project" value="InterPro"/>
</dbReference>
<comment type="subcellular location">
    <subcellularLocation>
        <location evidence="1">Cytoplasm</location>
    </subcellularLocation>
</comment>
<comment type="similarity">
    <text evidence="2">Belongs to the DCP1 family.</text>
</comment>
<dbReference type="PANTHER" id="PTHR16290:SF0">
    <property type="entry name" value="DECAPPING PROTEIN 1, ISOFORM A"/>
    <property type="match status" value="1"/>
</dbReference>
<dbReference type="OrthoDB" id="440673at2759"/>
<dbReference type="GO" id="GO:0003729">
    <property type="term" value="F:mRNA binding"/>
    <property type="evidence" value="ECO:0007669"/>
    <property type="project" value="TreeGrafter"/>
</dbReference>
<dbReference type="GO" id="GO:0008047">
    <property type="term" value="F:enzyme activator activity"/>
    <property type="evidence" value="ECO:0007669"/>
    <property type="project" value="InterPro"/>
</dbReference>
<evidence type="ECO:0008006" key="8">
    <source>
        <dbReference type="Google" id="ProtNLM"/>
    </source>
</evidence>
<organism evidence="6 7">
    <name type="scientific">Heterodermia speciosa</name>
    <dbReference type="NCBI Taxonomy" id="116794"/>
    <lineage>
        <taxon>Eukaryota</taxon>
        <taxon>Fungi</taxon>
        <taxon>Dikarya</taxon>
        <taxon>Ascomycota</taxon>
        <taxon>Pezizomycotina</taxon>
        <taxon>Lecanoromycetes</taxon>
        <taxon>OSLEUM clade</taxon>
        <taxon>Lecanoromycetidae</taxon>
        <taxon>Caliciales</taxon>
        <taxon>Physciaceae</taxon>
        <taxon>Heterodermia</taxon>
    </lineage>
</organism>
<keyword evidence="7" id="KW-1185">Reference proteome</keyword>
<reference evidence="6" key="1">
    <citation type="submission" date="2021-03" db="EMBL/GenBank/DDBJ databases">
        <authorList>
            <person name="Tagirdzhanova G."/>
        </authorList>
    </citation>
    <scope>NUCLEOTIDE SEQUENCE</scope>
</reference>
<dbReference type="GO" id="GO:0000932">
    <property type="term" value="C:P-body"/>
    <property type="evidence" value="ECO:0007669"/>
    <property type="project" value="TreeGrafter"/>
</dbReference>
<name>A0A8H3FAR2_9LECA</name>
<evidence type="ECO:0000256" key="3">
    <source>
        <dbReference type="ARBA" id="ARBA00022490"/>
    </source>
</evidence>
<feature type="compositionally biased region" description="Polar residues" evidence="5">
    <location>
        <begin position="233"/>
        <end position="253"/>
    </location>
</feature>
<evidence type="ECO:0000313" key="6">
    <source>
        <dbReference type="EMBL" id="CAF9921196.1"/>
    </source>
</evidence>
<protein>
    <recommendedName>
        <fullName evidence="8">PH domain-like protein</fullName>
    </recommendedName>
</protein>
<sequence>MARIARPPKTTTRTNASLNLSVLQQHYPSTSQILTLAPFSVLYTFSPTTQSWEKCEVEGTLFVCALNPTEVDGQRYSVVILNRKGLDNFYLEIGDVDDDGEGRVSVEISEVFTIIYAEEKIWGLWIYEEDNNGTGEGSTSTIISACAESIGKPDRGPEIEDFEYAHLQEDPNPASEQQPKPHLPTLNHATAYHQEQQLPSSSPSPSPEQHPPPPTHISPPQPLSHISIPGNPAPTQAQTLPRFTPSADTQFFLSQGRGGSQQITRNRPPTATPAANGGTEKGADVLGALFAKAKNEYLGKGKL</sequence>
<dbReference type="GO" id="GO:0006397">
    <property type="term" value="P:mRNA processing"/>
    <property type="evidence" value="ECO:0007669"/>
    <property type="project" value="UniProtKB-KW"/>
</dbReference>
<comment type="caution">
    <text evidence="6">The sequence shown here is derived from an EMBL/GenBank/DDBJ whole genome shotgun (WGS) entry which is preliminary data.</text>
</comment>
<dbReference type="InterPro" id="IPR011993">
    <property type="entry name" value="PH-like_dom_sf"/>
</dbReference>
<evidence type="ECO:0000256" key="1">
    <source>
        <dbReference type="ARBA" id="ARBA00004496"/>
    </source>
</evidence>
<evidence type="ECO:0000313" key="7">
    <source>
        <dbReference type="Proteomes" id="UP000664521"/>
    </source>
</evidence>
<keyword evidence="4" id="KW-0507">mRNA processing</keyword>
<feature type="compositionally biased region" description="Polar residues" evidence="5">
    <location>
        <begin position="260"/>
        <end position="269"/>
    </location>
</feature>
<gene>
    <name evidence="6" type="ORF">HETSPECPRED_004460</name>
</gene>
<dbReference type="SUPFAM" id="SSF50729">
    <property type="entry name" value="PH domain-like"/>
    <property type="match status" value="1"/>
</dbReference>
<dbReference type="PANTHER" id="PTHR16290">
    <property type="entry name" value="TRANSCRIPTION FACTOR SMIF DECAPPING ENZYME DCP1"/>
    <property type="match status" value="1"/>
</dbReference>
<keyword evidence="3" id="KW-0963">Cytoplasm</keyword>
<evidence type="ECO:0000256" key="2">
    <source>
        <dbReference type="ARBA" id="ARBA00008778"/>
    </source>
</evidence>
<dbReference type="AlphaFoldDB" id="A0A8H3FAR2"/>
<dbReference type="EMBL" id="CAJPDS010000027">
    <property type="protein sequence ID" value="CAF9921196.1"/>
    <property type="molecule type" value="Genomic_DNA"/>
</dbReference>
<proteinExistence type="inferred from homology"/>